<feature type="transmembrane region" description="Helical" evidence="1">
    <location>
        <begin position="177"/>
        <end position="199"/>
    </location>
</feature>
<dbReference type="PANTHER" id="PTHR38034:SF1">
    <property type="entry name" value="INNER MEMBRANE PROTEIN YPJD"/>
    <property type="match status" value="1"/>
</dbReference>
<feature type="transmembrane region" description="Helical" evidence="1">
    <location>
        <begin position="92"/>
        <end position="113"/>
    </location>
</feature>
<reference evidence="3 4" key="1">
    <citation type="submission" date="2016-10" db="EMBL/GenBank/DDBJ databases">
        <authorList>
            <person name="de Groot N.N."/>
        </authorList>
    </citation>
    <scope>NUCLEOTIDE SEQUENCE [LARGE SCALE GENOMIC DNA]</scope>
    <source>
        <strain evidence="3 4">DSM 19706</strain>
    </source>
</reference>
<feature type="transmembrane region" description="Helical" evidence="1">
    <location>
        <begin position="211"/>
        <end position="229"/>
    </location>
</feature>
<evidence type="ECO:0000313" key="3">
    <source>
        <dbReference type="EMBL" id="SES95177.1"/>
    </source>
</evidence>
<feature type="transmembrane region" description="Helical" evidence="1">
    <location>
        <begin position="6"/>
        <end position="27"/>
    </location>
</feature>
<name>A0A1I0ALK9_THASX</name>
<dbReference type="PANTHER" id="PTHR38034">
    <property type="entry name" value="INNER MEMBRANE PROTEIN YPJD"/>
    <property type="match status" value="1"/>
</dbReference>
<feature type="domain" description="Cytochrome c assembly protein" evidence="2">
    <location>
        <begin position="44"/>
        <end position="263"/>
    </location>
</feature>
<proteinExistence type="predicted"/>
<keyword evidence="1" id="KW-0812">Transmembrane</keyword>
<evidence type="ECO:0000259" key="2">
    <source>
        <dbReference type="Pfam" id="PF01578"/>
    </source>
</evidence>
<dbReference type="Proteomes" id="UP000199308">
    <property type="component" value="Unassembled WGS sequence"/>
</dbReference>
<dbReference type="OrthoDB" id="9780793at2"/>
<dbReference type="GO" id="GO:0017004">
    <property type="term" value="P:cytochrome complex assembly"/>
    <property type="evidence" value="ECO:0007669"/>
    <property type="project" value="InterPro"/>
</dbReference>
<dbReference type="RefSeq" id="WP_093327795.1">
    <property type="nucleotide sequence ID" value="NZ_AP027363.1"/>
</dbReference>
<gene>
    <name evidence="3" type="ORF">SAMN05660429_00750</name>
</gene>
<protein>
    <submittedName>
        <fullName evidence="3">ABC-type uncharacterized transport system, permease component</fullName>
    </submittedName>
</protein>
<accession>A0A1I0ALK9</accession>
<keyword evidence="1" id="KW-1133">Transmembrane helix</keyword>
<organism evidence="3 4">
    <name type="scientific">Thalassotalea agarivorans</name>
    <name type="common">Thalassomonas agarivorans</name>
    <dbReference type="NCBI Taxonomy" id="349064"/>
    <lineage>
        <taxon>Bacteria</taxon>
        <taxon>Pseudomonadati</taxon>
        <taxon>Pseudomonadota</taxon>
        <taxon>Gammaproteobacteria</taxon>
        <taxon>Alteromonadales</taxon>
        <taxon>Colwelliaceae</taxon>
        <taxon>Thalassotalea</taxon>
    </lineage>
</organism>
<evidence type="ECO:0000313" key="4">
    <source>
        <dbReference type="Proteomes" id="UP000199308"/>
    </source>
</evidence>
<feature type="transmembrane region" description="Helical" evidence="1">
    <location>
        <begin position="238"/>
        <end position="255"/>
    </location>
</feature>
<dbReference type="GO" id="GO:0020037">
    <property type="term" value="F:heme binding"/>
    <property type="evidence" value="ECO:0007669"/>
    <property type="project" value="InterPro"/>
</dbReference>
<dbReference type="InterPro" id="IPR052372">
    <property type="entry name" value="YpjD/HemX"/>
</dbReference>
<dbReference type="AlphaFoldDB" id="A0A1I0ALK9"/>
<keyword evidence="1" id="KW-0472">Membrane</keyword>
<feature type="transmembrane region" description="Helical" evidence="1">
    <location>
        <begin position="125"/>
        <end position="147"/>
    </location>
</feature>
<dbReference type="EMBL" id="FOHK01000003">
    <property type="protein sequence ID" value="SES95177.1"/>
    <property type="molecule type" value="Genomic_DNA"/>
</dbReference>
<dbReference type="GO" id="GO:0005886">
    <property type="term" value="C:plasma membrane"/>
    <property type="evidence" value="ECO:0007669"/>
    <property type="project" value="TreeGrafter"/>
</dbReference>
<dbReference type="STRING" id="349064.SAMN05660429_00750"/>
<evidence type="ECO:0000256" key="1">
    <source>
        <dbReference type="SAM" id="Phobius"/>
    </source>
</evidence>
<dbReference type="Pfam" id="PF01578">
    <property type="entry name" value="Cytochrom_C_asm"/>
    <property type="match status" value="1"/>
</dbReference>
<sequence length="265" mass="29279">MHIATVFTLVAILGYTIATFAVLSRLFHHKGPNLLFVQASALVAIIAHVLLVSGSFDNQPLNFSLPNVVSIVSLVIALFVSGLALRYKINLILPVAYGFSAIWLTISLLIPTIENMPLIAGKLVLVTHITLALIAYCILVIATLYCYQVAYINFKLKQKNLAAVTHLPPLMQVEQQLFLILAVGTLTLLLSQLTGFIFLDNFISKENAHKTVLSLMALGLYCVILWGHFKQGWRGHRIVTLTTIATILLTLSYFGSRFVKEFLLS</sequence>
<feature type="transmembrane region" description="Helical" evidence="1">
    <location>
        <begin position="68"/>
        <end position="85"/>
    </location>
</feature>
<keyword evidence="4" id="KW-1185">Reference proteome</keyword>
<dbReference type="InterPro" id="IPR002541">
    <property type="entry name" value="Cyt_c_assembly"/>
</dbReference>
<feature type="transmembrane region" description="Helical" evidence="1">
    <location>
        <begin position="34"/>
        <end position="56"/>
    </location>
</feature>